<dbReference type="NCBIfam" id="NF008752">
    <property type="entry name" value="PRK11784.1-4"/>
    <property type="match status" value="1"/>
</dbReference>
<dbReference type="InterPro" id="IPR036873">
    <property type="entry name" value="Rhodanese-like_dom_sf"/>
</dbReference>
<evidence type="ECO:0000259" key="2">
    <source>
        <dbReference type="PROSITE" id="PS50206"/>
    </source>
</evidence>
<dbReference type="InterPro" id="IPR017582">
    <property type="entry name" value="SelU"/>
</dbReference>
<proteinExistence type="predicted"/>
<keyword evidence="1" id="KW-0711">Selenium</keyword>
<dbReference type="STRING" id="83767.SAMN05660652_01678"/>
<dbReference type="PANTHER" id="PTHR30401">
    <property type="entry name" value="TRNA 2-SELENOURIDINE SYNTHASE"/>
    <property type="match status" value="1"/>
</dbReference>
<dbReference type="Pfam" id="PF00581">
    <property type="entry name" value="Rhodanese"/>
    <property type="match status" value="1"/>
</dbReference>
<dbReference type="AlphaFoldDB" id="A0A1G8C5A8"/>
<dbReference type="RefSeq" id="WP_091936479.1">
    <property type="nucleotide sequence ID" value="NZ_FNCY01000005.1"/>
</dbReference>
<evidence type="ECO:0000313" key="3">
    <source>
        <dbReference type="EMBL" id="SDH40518.1"/>
    </source>
</evidence>
<protein>
    <submittedName>
        <fullName evidence="3">tRNA 2-selenouridine synthase</fullName>
    </submittedName>
</protein>
<organism evidence="3 4">
    <name type="scientific">Propionivibrio dicarboxylicus</name>
    <dbReference type="NCBI Taxonomy" id="83767"/>
    <lineage>
        <taxon>Bacteria</taxon>
        <taxon>Pseudomonadati</taxon>
        <taxon>Pseudomonadota</taxon>
        <taxon>Betaproteobacteria</taxon>
        <taxon>Rhodocyclales</taxon>
        <taxon>Rhodocyclaceae</taxon>
        <taxon>Propionivibrio</taxon>
    </lineage>
</organism>
<accession>A0A1G8C5A8</accession>
<dbReference type="Pfam" id="PF26341">
    <property type="entry name" value="AAA_SelU"/>
    <property type="match status" value="1"/>
</dbReference>
<dbReference type="Proteomes" id="UP000198607">
    <property type="component" value="Unassembled WGS sequence"/>
</dbReference>
<reference evidence="3 4" key="1">
    <citation type="submission" date="2016-10" db="EMBL/GenBank/DDBJ databases">
        <authorList>
            <person name="de Groot N.N."/>
        </authorList>
    </citation>
    <scope>NUCLEOTIDE SEQUENCE [LARGE SCALE GENOMIC DNA]</scope>
    <source>
        <strain evidence="3 4">DSM 5885</strain>
    </source>
</reference>
<evidence type="ECO:0000256" key="1">
    <source>
        <dbReference type="ARBA" id="ARBA00023266"/>
    </source>
</evidence>
<dbReference type="OrthoDB" id="9808735at2"/>
<dbReference type="EMBL" id="FNCY01000005">
    <property type="protein sequence ID" value="SDH40518.1"/>
    <property type="molecule type" value="Genomic_DNA"/>
</dbReference>
<dbReference type="PROSITE" id="PS50206">
    <property type="entry name" value="RHODANESE_3"/>
    <property type="match status" value="1"/>
</dbReference>
<keyword evidence="4" id="KW-1185">Reference proteome</keyword>
<dbReference type="GO" id="GO:0043828">
    <property type="term" value="F:tRNA 2-selenouridine synthase activity"/>
    <property type="evidence" value="ECO:0007669"/>
    <property type="project" value="InterPro"/>
</dbReference>
<dbReference type="InterPro" id="IPR058840">
    <property type="entry name" value="AAA_SelU"/>
</dbReference>
<dbReference type="NCBIfam" id="TIGR03167">
    <property type="entry name" value="tRNA_sel_U_synt"/>
    <property type="match status" value="1"/>
</dbReference>
<dbReference type="SUPFAM" id="SSF52821">
    <property type="entry name" value="Rhodanese/Cell cycle control phosphatase"/>
    <property type="match status" value="1"/>
</dbReference>
<dbReference type="Gene3D" id="3.40.250.10">
    <property type="entry name" value="Rhodanese-like domain"/>
    <property type="match status" value="1"/>
</dbReference>
<sequence>MKNGIAGIDERDAFDDIIDVRTPAEFAEDHIPGAINYPVLDNDQRIEIGTMYKQLSPFEAKKLGAAYIAESIARHLRESFLTRPRQWRPLIMCWRGGERSGAMTHVLRRVGWNAAQLDGGYKAYRRHVIDQLETLPAQFGFTVIGGATGNAKSRLLQALARQGQQVLDLEALACHKGSVLGVLPDTPQPSQKRFETLLLATLAPFDPARPVYVEAESRKIGQVFLPTPLLERIRASACVRIDAPFDARVEFLLRDYDYFVADPAALDARLDALRDLHSRETLAQWKAYAHAGHWRTLVAELLQRHYDPLYQRSQERNFSGFGTPKTYTPADLDAASIDALAAHIIDDADVLPPAA</sequence>
<dbReference type="InterPro" id="IPR001763">
    <property type="entry name" value="Rhodanese-like_dom"/>
</dbReference>
<feature type="domain" description="Rhodanese" evidence="2">
    <location>
        <begin position="17"/>
        <end position="133"/>
    </location>
</feature>
<dbReference type="SMART" id="SM00450">
    <property type="entry name" value="RHOD"/>
    <property type="match status" value="1"/>
</dbReference>
<dbReference type="NCBIfam" id="NF008750">
    <property type="entry name" value="PRK11784.1-2"/>
    <property type="match status" value="1"/>
</dbReference>
<dbReference type="PANTHER" id="PTHR30401:SF0">
    <property type="entry name" value="TRNA 2-SELENOURIDINE SYNTHASE"/>
    <property type="match status" value="1"/>
</dbReference>
<dbReference type="GO" id="GO:0002098">
    <property type="term" value="P:tRNA wobble uridine modification"/>
    <property type="evidence" value="ECO:0007669"/>
    <property type="project" value="InterPro"/>
</dbReference>
<gene>
    <name evidence="3" type="ORF">SAMN05660652_01678</name>
</gene>
<name>A0A1G8C5A8_9RHOO</name>
<evidence type="ECO:0000313" key="4">
    <source>
        <dbReference type="Proteomes" id="UP000198607"/>
    </source>
</evidence>